<accession>D1C808</accession>
<feature type="domain" description="Fido" evidence="1">
    <location>
        <begin position="19"/>
        <end position="137"/>
    </location>
</feature>
<dbReference type="STRING" id="479434.Sthe_2536"/>
<dbReference type="InterPro" id="IPR006440">
    <property type="entry name" value="Doc"/>
</dbReference>
<keyword evidence="3" id="KW-1185">Reference proteome</keyword>
<evidence type="ECO:0000259" key="1">
    <source>
        <dbReference type="PROSITE" id="PS51459"/>
    </source>
</evidence>
<reference evidence="3" key="1">
    <citation type="submission" date="2009-11" db="EMBL/GenBank/DDBJ databases">
        <title>The complete chromosome 2 of Sphaerobacter thermophilus DSM 20745.</title>
        <authorList>
            <person name="Lucas S."/>
            <person name="Copeland A."/>
            <person name="Lapidus A."/>
            <person name="Glavina del Rio T."/>
            <person name="Dalin E."/>
            <person name="Tice H."/>
            <person name="Bruce D."/>
            <person name="Goodwin L."/>
            <person name="Pitluck S."/>
            <person name="Kyrpides N."/>
            <person name="Mavromatis K."/>
            <person name="Ivanova N."/>
            <person name="Mikhailova N."/>
            <person name="LaButti K.M."/>
            <person name="Clum A."/>
            <person name="Sun H.I."/>
            <person name="Brettin T."/>
            <person name="Detter J.C."/>
            <person name="Han C."/>
            <person name="Larimer F."/>
            <person name="Land M."/>
            <person name="Hauser L."/>
            <person name="Markowitz V."/>
            <person name="Cheng J.F."/>
            <person name="Hugenholtz P."/>
            <person name="Woyke T."/>
            <person name="Wu D."/>
            <person name="Steenblock K."/>
            <person name="Schneider S."/>
            <person name="Pukall R."/>
            <person name="Goeker M."/>
            <person name="Klenk H.P."/>
            <person name="Eisen J.A."/>
        </authorList>
    </citation>
    <scope>NUCLEOTIDE SEQUENCE [LARGE SCALE GENOMIC DNA]</scope>
    <source>
        <strain evidence="3">ATCC 49802 / DSM 20745 / S 6022</strain>
    </source>
</reference>
<dbReference type="InterPro" id="IPR003812">
    <property type="entry name" value="Fido"/>
</dbReference>
<dbReference type="GO" id="GO:0016301">
    <property type="term" value="F:kinase activity"/>
    <property type="evidence" value="ECO:0007669"/>
    <property type="project" value="InterPro"/>
</dbReference>
<dbReference type="RefSeq" id="WP_012872991.1">
    <property type="nucleotide sequence ID" value="NC_013524.1"/>
</dbReference>
<evidence type="ECO:0000313" key="2">
    <source>
        <dbReference type="EMBL" id="ACZ39951.1"/>
    </source>
</evidence>
<dbReference type="PANTHER" id="PTHR39426:SF1">
    <property type="entry name" value="HOMOLOGY TO DEATH-ON-CURING PROTEIN OF PHAGE P1"/>
    <property type="match status" value="1"/>
</dbReference>
<dbReference type="Proteomes" id="UP000002027">
    <property type="component" value="Chromosome 2"/>
</dbReference>
<evidence type="ECO:0000313" key="3">
    <source>
        <dbReference type="Proteomes" id="UP000002027"/>
    </source>
</evidence>
<reference evidence="2 3" key="2">
    <citation type="journal article" date="2010" name="Stand. Genomic Sci.">
        <title>Complete genome sequence of Desulfohalobium retbaense type strain (HR(100)).</title>
        <authorList>
            <person name="Spring S."/>
            <person name="Nolan M."/>
            <person name="Lapidus A."/>
            <person name="Glavina Del Rio T."/>
            <person name="Copeland A."/>
            <person name="Tice H."/>
            <person name="Cheng J.F."/>
            <person name="Lucas S."/>
            <person name="Land M."/>
            <person name="Chen F."/>
            <person name="Bruce D."/>
            <person name="Goodwin L."/>
            <person name="Pitluck S."/>
            <person name="Ivanova N."/>
            <person name="Mavromatis K."/>
            <person name="Mikhailova N."/>
            <person name="Pati A."/>
            <person name="Chen A."/>
            <person name="Palaniappan K."/>
            <person name="Hauser L."/>
            <person name="Chang Y.J."/>
            <person name="Jeffries C.D."/>
            <person name="Munk C."/>
            <person name="Kiss H."/>
            <person name="Chain P."/>
            <person name="Han C."/>
            <person name="Brettin T."/>
            <person name="Detter J.C."/>
            <person name="Schuler E."/>
            <person name="Goker M."/>
            <person name="Rohde M."/>
            <person name="Bristow J."/>
            <person name="Eisen J.A."/>
            <person name="Markowitz V."/>
            <person name="Hugenholtz P."/>
            <person name="Kyrpides N.C."/>
            <person name="Klenk H.P."/>
        </authorList>
    </citation>
    <scope>NUCLEOTIDE SEQUENCE [LARGE SCALE GENOMIC DNA]</scope>
    <source>
        <strain evidence="3">ATCC 49802 / DSM 20745 / S 6022</strain>
    </source>
</reference>
<organism evidence="2 3">
    <name type="scientific">Sphaerobacter thermophilus (strain ATCC 49802 / DSM 20745 / KCCM 41009 / NCIMB 13125 / S 6022)</name>
    <dbReference type="NCBI Taxonomy" id="479434"/>
    <lineage>
        <taxon>Bacteria</taxon>
        <taxon>Pseudomonadati</taxon>
        <taxon>Thermomicrobiota</taxon>
        <taxon>Thermomicrobia</taxon>
        <taxon>Sphaerobacterales</taxon>
        <taxon>Sphaerobacterineae</taxon>
        <taxon>Sphaerobacteraceae</taxon>
        <taxon>Sphaerobacter</taxon>
    </lineage>
</organism>
<dbReference type="Pfam" id="PF02661">
    <property type="entry name" value="Fic"/>
    <property type="match status" value="1"/>
</dbReference>
<sequence>MTEVSPSKGRECWGAPVYPTVEDVLKLYADVTGIPPEAAPNYVRDRDVLDSALQRPRQAAFYAGADLVMQAAHLLWGLIRGHPFIDGNKRIASVVAEGFLAANGWRIVATEDEKFSLLINVAKHQLTVDQIAEWIREHLEVYDSE</sequence>
<gene>
    <name evidence="2" type="ordered locus">Sthe_2536</name>
</gene>
<dbReference type="InterPro" id="IPR053737">
    <property type="entry name" value="Type_II_TA_Toxin"/>
</dbReference>
<protein>
    <submittedName>
        <fullName evidence="2">Death-on-curing family protein</fullName>
    </submittedName>
</protein>
<dbReference type="KEGG" id="sti:Sthe_2536"/>
<dbReference type="EMBL" id="CP001824">
    <property type="protein sequence ID" value="ACZ39951.1"/>
    <property type="molecule type" value="Genomic_DNA"/>
</dbReference>
<name>D1C808_SPHTD</name>
<dbReference type="AlphaFoldDB" id="D1C808"/>
<dbReference type="NCBIfam" id="TIGR01550">
    <property type="entry name" value="DOC_P1"/>
    <property type="match status" value="1"/>
</dbReference>
<dbReference type="InParanoid" id="D1C808"/>
<dbReference type="Gene3D" id="1.20.120.1870">
    <property type="entry name" value="Fic/DOC protein, Fido domain"/>
    <property type="match status" value="1"/>
</dbReference>
<proteinExistence type="predicted"/>
<dbReference type="PANTHER" id="PTHR39426">
    <property type="entry name" value="HOMOLOGY TO DEATH-ON-CURING PROTEIN OF PHAGE P1"/>
    <property type="match status" value="1"/>
</dbReference>
<dbReference type="OrthoDB" id="9802752at2"/>
<dbReference type="PROSITE" id="PS51459">
    <property type="entry name" value="FIDO"/>
    <property type="match status" value="1"/>
</dbReference>
<dbReference type="HOGENOM" id="CLU_115697_4_0_0"/>
<dbReference type="InterPro" id="IPR036597">
    <property type="entry name" value="Fido-like_dom_sf"/>
</dbReference>
<dbReference type="SUPFAM" id="SSF140931">
    <property type="entry name" value="Fic-like"/>
    <property type="match status" value="1"/>
</dbReference>
<dbReference type="eggNOG" id="COG3654">
    <property type="taxonomic scope" value="Bacteria"/>
</dbReference>